<keyword evidence="4 7" id="KW-1133">Transmembrane helix</keyword>
<keyword evidence="2" id="KW-1003">Cell membrane</keyword>
<feature type="domain" description="Integral membrane protein YccS N-terminal" evidence="8">
    <location>
        <begin position="68"/>
        <end position="319"/>
    </location>
</feature>
<evidence type="ECO:0000256" key="2">
    <source>
        <dbReference type="ARBA" id="ARBA00022475"/>
    </source>
</evidence>
<feature type="transmembrane region" description="Helical" evidence="7">
    <location>
        <begin position="135"/>
        <end position="157"/>
    </location>
</feature>
<keyword evidence="5 7" id="KW-0472">Membrane</keyword>
<comment type="similarity">
    <text evidence="6">Belongs to the YccS/YhfK family.</text>
</comment>
<feature type="transmembrane region" description="Helical" evidence="7">
    <location>
        <begin position="88"/>
        <end position="106"/>
    </location>
</feature>
<name>A0ABU1TNW4_9FLAO</name>
<reference evidence="10 11" key="1">
    <citation type="submission" date="2023-07" db="EMBL/GenBank/DDBJ databases">
        <title>Sorghum-associated microbial communities from plants grown in Nebraska, USA.</title>
        <authorList>
            <person name="Schachtman D."/>
        </authorList>
    </citation>
    <scope>NUCLEOTIDE SEQUENCE [LARGE SCALE GENOMIC DNA]</scope>
    <source>
        <strain evidence="10 11">3773</strain>
    </source>
</reference>
<dbReference type="Pfam" id="PF13515">
    <property type="entry name" value="FUSC_2"/>
    <property type="match status" value="1"/>
</dbReference>
<proteinExistence type="inferred from homology"/>
<sequence length="738" mass="84272">MINSVKNFTDQTNFTNALKVTVAAVLPVVLFGYLDLFDIGFRIAIGAILTYPSDIPSNLKHKINGILVAILIIVGSAILVNVTYPFPWIFYPFLAFILFFLSMISVYGHRATMISFSGLLSVCLAFGHLNTGLDILINAGYMLAGGLFYLIVSLTFYRIRPYRYVELQIAECIKLTSKYLKLRGKLWDADASRGEIIEKQLYLQVELNTIHENLREILIRNRSNSGSSNQNRKMLIVFDSLLEILELALSTSFDHSKLHEKFSAFPKALATYQNLAYNLASTLKKLSKSLQDKTKYVSKHHLFQDLEALEKGILEYEKELGKEEASEGVLMLSNMRDYAERQIEKIKVVERAFTLATNPQDLKGIEKDLEKFLSPLYYPWSTLKENLSFSSTIFRHSLRLTITILLGFIIGKLLPFQNVYWILLTIVVIMRPGYGLTKQRSYERIFGTILGGIIAFGIISFVHNSFAISSFAIMAMLLGFTFTQTNYKVGATFVTMYVVFIYGMLTPNVNEVIQYRILDTVVGALLAFTANYFLWPSWEFLNVRMFLEKSIKANRDYIKEISVFYNQKGEVTTSYKLARKQAFIEIGNLMTSFQRMTQEPKSKQKHMPQVYKLVELNHTLVSSSASLGTYIQTHQTSKASEAFNVVVETVLKNLDNAMEVLHSDGENLLLNTIQKADLEVRFTELKNIRAKELRDNTKDENDFQLKMKEAQLVIEQLIWLTNLSESILKATRKLKIII</sequence>
<evidence type="ECO:0000259" key="8">
    <source>
        <dbReference type="Pfam" id="PF12805"/>
    </source>
</evidence>
<dbReference type="InterPro" id="IPR049453">
    <property type="entry name" value="Memb_transporter_dom"/>
</dbReference>
<evidence type="ECO:0000259" key="9">
    <source>
        <dbReference type="Pfam" id="PF13515"/>
    </source>
</evidence>
<accession>A0ABU1TNW4</accession>
<evidence type="ECO:0000256" key="7">
    <source>
        <dbReference type="SAM" id="Phobius"/>
    </source>
</evidence>
<evidence type="ECO:0000313" key="10">
    <source>
        <dbReference type="EMBL" id="MDR6967649.1"/>
    </source>
</evidence>
<evidence type="ECO:0000256" key="3">
    <source>
        <dbReference type="ARBA" id="ARBA00022692"/>
    </source>
</evidence>
<gene>
    <name evidence="10" type="ORF">J2X31_001661</name>
</gene>
<feature type="transmembrane region" description="Helical" evidence="7">
    <location>
        <begin position="486"/>
        <end position="505"/>
    </location>
</feature>
<evidence type="ECO:0000256" key="4">
    <source>
        <dbReference type="ARBA" id="ARBA00022989"/>
    </source>
</evidence>
<evidence type="ECO:0000313" key="11">
    <source>
        <dbReference type="Proteomes" id="UP001255185"/>
    </source>
</evidence>
<dbReference type="Proteomes" id="UP001255185">
    <property type="component" value="Unassembled WGS sequence"/>
</dbReference>
<protein>
    <submittedName>
        <fullName evidence="10">Membrane protein (TIGR01666 family)</fullName>
    </submittedName>
</protein>
<organism evidence="10 11">
    <name type="scientific">Flavobacterium arsenatis</name>
    <dbReference type="NCBI Taxonomy" id="1484332"/>
    <lineage>
        <taxon>Bacteria</taxon>
        <taxon>Pseudomonadati</taxon>
        <taxon>Bacteroidota</taxon>
        <taxon>Flavobacteriia</taxon>
        <taxon>Flavobacteriales</taxon>
        <taxon>Flavobacteriaceae</taxon>
        <taxon>Flavobacterium</taxon>
    </lineage>
</organism>
<dbReference type="EMBL" id="JAVDVI010000006">
    <property type="protein sequence ID" value="MDR6967649.1"/>
    <property type="molecule type" value="Genomic_DNA"/>
</dbReference>
<evidence type="ECO:0000256" key="5">
    <source>
        <dbReference type="ARBA" id="ARBA00023136"/>
    </source>
</evidence>
<keyword evidence="3 7" id="KW-0812">Transmembrane</keyword>
<dbReference type="InterPro" id="IPR032692">
    <property type="entry name" value="YccS_N"/>
</dbReference>
<evidence type="ECO:0000256" key="1">
    <source>
        <dbReference type="ARBA" id="ARBA00004651"/>
    </source>
</evidence>
<feature type="transmembrane region" description="Helical" evidence="7">
    <location>
        <begin position="517"/>
        <end position="535"/>
    </location>
</feature>
<evidence type="ECO:0000256" key="6">
    <source>
        <dbReference type="ARBA" id="ARBA00043993"/>
    </source>
</evidence>
<comment type="caution">
    <text evidence="10">The sequence shown here is derived from an EMBL/GenBank/DDBJ whole genome shotgun (WGS) entry which is preliminary data.</text>
</comment>
<feature type="transmembrane region" description="Helical" evidence="7">
    <location>
        <begin position="20"/>
        <end position="51"/>
    </location>
</feature>
<feature type="transmembrane region" description="Helical" evidence="7">
    <location>
        <begin position="449"/>
        <end position="480"/>
    </location>
</feature>
<dbReference type="PANTHER" id="PTHR30509:SF8">
    <property type="entry name" value="INNER MEMBRANE PROTEIN YCCS"/>
    <property type="match status" value="1"/>
</dbReference>
<comment type="subcellular location">
    <subcellularLocation>
        <location evidence="1">Cell membrane</location>
        <topology evidence="1">Multi-pass membrane protein</topology>
    </subcellularLocation>
</comment>
<feature type="domain" description="Integral membrane bound transporter" evidence="9">
    <location>
        <begin position="407"/>
        <end position="529"/>
    </location>
</feature>
<dbReference type="RefSeq" id="WP_310025874.1">
    <property type="nucleotide sequence ID" value="NZ_JAVDVI010000006.1"/>
</dbReference>
<dbReference type="Pfam" id="PF12805">
    <property type="entry name" value="FUSC-like"/>
    <property type="match status" value="1"/>
</dbReference>
<keyword evidence="11" id="KW-1185">Reference proteome</keyword>
<dbReference type="PANTHER" id="PTHR30509">
    <property type="entry name" value="P-HYDROXYBENZOIC ACID EFFLUX PUMP SUBUNIT-RELATED"/>
    <property type="match status" value="1"/>
</dbReference>
<feature type="transmembrane region" description="Helical" evidence="7">
    <location>
        <begin position="63"/>
        <end position="82"/>
    </location>
</feature>